<dbReference type="RefSeq" id="WP_353070962.1">
    <property type="nucleotide sequence ID" value="NZ_CP132938.1"/>
</dbReference>
<dbReference type="KEGG" id="tgi:RBB81_13150"/>
<dbReference type="GO" id="GO:0004803">
    <property type="term" value="F:transposase activity"/>
    <property type="evidence" value="ECO:0007669"/>
    <property type="project" value="InterPro"/>
</dbReference>
<gene>
    <name evidence="4" type="ORF">RBB81_13150</name>
</gene>
<accession>A0AAU7YVC6</accession>
<reference evidence="4" key="2">
    <citation type="journal article" date="2024" name="Environ. Microbiol.">
        <title>Genome analysis and description of Tunturibacter gen. nov. expands the diversity of Terriglobia in tundra soils.</title>
        <authorList>
            <person name="Messyasz A."/>
            <person name="Mannisto M.K."/>
            <person name="Kerkhof L.J."/>
            <person name="Haggblom M.M."/>
        </authorList>
    </citation>
    <scope>NUCLEOTIDE SEQUENCE</scope>
    <source>
        <strain evidence="4">M8UP39</strain>
    </source>
</reference>
<dbReference type="NCBIfam" id="NF033542">
    <property type="entry name" value="transpos_IS110"/>
    <property type="match status" value="1"/>
</dbReference>
<feature type="domain" description="Transposase IS116/IS110/IS902 C-terminal" evidence="3">
    <location>
        <begin position="258"/>
        <end position="344"/>
    </location>
</feature>
<proteinExistence type="predicted"/>
<dbReference type="PANTHER" id="PTHR33055:SF15">
    <property type="entry name" value="TRANSPOSASE-RELATED"/>
    <property type="match status" value="1"/>
</dbReference>
<dbReference type="GO" id="GO:0003677">
    <property type="term" value="F:DNA binding"/>
    <property type="evidence" value="ECO:0007669"/>
    <property type="project" value="InterPro"/>
</dbReference>
<evidence type="ECO:0000256" key="1">
    <source>
        <dbReference type="SAM" id="Coils"/>
    </source>
</evidence>
<name>A0AAU7YVC6_9BACT</name>
<dbReference type="AlphaFoldDB" id="A0AAU7YVC6"/>
<feature type="domain" description="Transposase IS110-like N-terminal" evidence="2">
    <location>
        <begin position="10"/>
        <end position="157"/>
    </location>
</feature>
<dbReference type="InterPro" id="IPR047650">
    <property type="entry name" value="Transpos_IS110"/>
</dbReference>
<dbReference type="Pfam" id="PF01548">
    <property type="entry name" value="DEDD_Tnp_IS110"/>
    <property type="match status" value="1"/>
</dbReference>
<dbReference type="GO" id="GO:0006313">
    <property type="term" value="P:DNA transposition"/>
    <property type="evidence" value="ECO:0007669"/>
    <property type="project" value="InterPro"/>
</dbReference>
<evidence type="ECO:0000259" key="2">
    <source>
        <dbReference type="Pfam" id="PF01548"/>
    </source>
</evidence>
<dbReference type="PANTHER" id="PTHR33055">
    <property type="entry name" value="TRANSPOSASE FOR INSERTION SEQUENCE ELEMENT IS1111A"/>
    <property type="match status" value="1"/>
</dbReference>
<dbReference type="InterPro" id="IPR002525">
    <property type="entry name" value="Transp_IS110-like_N"/>
</dbReference>
<reference evidence="4" key="1">
    <citation type="submission" date="2023-08" db="EMBL/GenBank/DDBJ databases">
        <authorList>
            <person name="Messyasz A."/>
            <person name="Mannisto M.K."/>
            <person name="Kerkhof L.J."/>
            <person name="Haggblom M."/>
        </authorList>
    </citation>
    <scope>NUCLEOTIDE SEQUENCE</scope>
    <source>
        <strain evidence="4">M8UP39</strain>
    </source>
</reference>
<dbReference type="InterPro" id="IPR003346">
    <property type="entry name" value="Transposase_20"/>
</dbReference>
<sequence length="411" mass="46205">MIEAIIERCAGIDVGKKFVVVCVMTGGAKDEPRTQIKKFGTIVSELQRLAEWLVAEGCTHAVMESTGSYYWKPVFNLLEACVHVILANAADVQNRRGHKTDPNDSRWLAHLLRHGMIRPSFIPPLAIRELRDLTRRRRQLIGENSRERNRVQKVLEDANVKLGDVLSDVFCVSGKLMLAALLDGQMTAEQIANLAKKKAREKIPQIVASVADHRLSGHQRFLIRHALRHLEFLDQEVEALNQEIRRRMEDPALAEAFHLLQSIPGIKEESAASILAEIGADMEQFPTAAQLSSWSGLCPANHESAGVKKSVRTNRGNVWLKTTLTQSAWAATNRRGSRLQSRYHALRTRCGNKRAIVALGHTLLKTIHAVLSAKMPYREDPAITRDDRNVERAQHHIRCLKKLGYNTFAVE</sequence>
<evidence type="ECO:0000313" key="4">
    <source>
        <dbReference type="EMBL" id="XCB20542.1"/>
    </source>
</evidence>
<protein>
    <submittedName>
        <fullName evidence="4">IS110 family transposase</fullName>
    </submittedName>
</protein>
<dbReference type="EMBL" id="CP132938">
    <property type="protein sequence ID" value="XCB20542.1"/>
    <property type="molecule type" value="Genomic_DNA"/>
</dbReference>
<feature type="coiled-coil region" evidence="1">
    <location>
        <begin position="223"/>
        <end position="250"/>
    </location>
</feature>
<organism evidence="4">
    <name type="scientific">Tunturiibacter gelidiferens</name>
    <dbReference type="NCBI Taxonomy" id="3069689"/>
    <lineage>
        <taxon>Bacteria</taxon>
        <taxon>Pseudomonadati</taxon>
        <taxon>Acidobacteriota</taxon>
        <taxon>Terriglobia</taxon>
        <taxon>Terriglobales</taxon>
        <taxon>Acidobacteriaceae</taxon>
        <taxon>Tunturiibacter</taxon>
    </lineage>
</organism>
<evidence type="ECO:0000259" key="3">
    <source>
        <dbReference type="Pfam" id="PF02371"/>
    </source>
</evidence>
<keyword evidence="1" id="KW-0175">Coiled coil</keyword>
<dbReference type="Pfam" id="PF02371">
    <property type="entry name" value="Transposase_20"/>
    <property type="match status" value="1"/>
</dbReference>